<comment type="caution">
    <text evidence="1">The sequence shown here is derived from an EMBL/GenBank/DDBJ whole genome shotgun (WGS) entry which is preliminary data.</text>
</comment>
<proteinExistence type="predicted"/>
<name>A0A2Z6SBT9_9GLOM</name>
<reference evidence="1 2" key="1">
    <citation type="submission" date="2017-11" db="EMBL/GenBank/DDBJ databases">
        <title>The genome of Rhizophagus clarus HR1 reveals common genetic basis of auxotrophy among arbuscular mycorrhizal fungi.</title>
        <authorList>
            <person name="Kobayashi Y."/>
        </authorList>
    </citation>
    <scope>NUCLEOTIDE SEQUENCE [LARGE SCALE GENOMIC DNA]</scope>
    <source>
        <strain evidence="1 2">HR1</strain>
    </source>
</reference>
<dbReference type="EMBL" id="BEXD01004096">
    <property type="protein sequence ID" value="GBC06762.1"/>
    <property type="molecule type" value="Genomic_DNA"/>
</dbReference>
<dbReference type="Proteomes" id="UP000247702">
    <property type="component" value="Unassembled WGS sequence"/>
</dbReference>
<keyword evidence="2" id="KW-1185">Reference proteome</keyword>
<accession>A0A2Z6SBT9</accession>
<protein>
    <submittedName>
        <fullName evidence="1">Uncharacterized protein</fullName>
    </submittedName>
</protein>
<organism evidence="1 2">
    <name type="scientific">Rhizophagus clarus</name>
    <dbReference type="NCBI Taxonomy" id="94130"/>
    <lineage>
        <taxon>Eukaryota</taxon>
        <taxon>Fungi</taxon>
        <taxon>Fungi incertae sedis</taxon>
        <taxon>Mucoromycota</taxon>
        <taxon>Glomeromycotina</taxon>
        <taxon>Glomeromycetes</taxon>
        <taxon>Glomerales</taxon>
        <taxon>Glomeraceae</taxon>
        <taxon>Rhizophagus</taxon>
    </lineage>
</organism>
<evidence type="ECO:0000313" key="1">
    <source>
        <dbReference type="EMBL" id="GBC06762.1"/>
    </source>
</evidence>
<evidence type="ECO:0000313" key="2">
    <source>
        <dbReference type="Proteomes" id="UP000247702"/>
    </source>
</evidence>
<gene>
    <name evidence="1" type="ORF">RclHR1_07020005</name>
</gene>
<sequence>MSKQSQKFIFIDTLQDPESLIQEIKELASRLKYSFALPIEELMIPNSSTPQNSYFMFKRDQMAKMAGTENLKNNYYEYKQLFELLYKLQDMYRKQAPPTSINSQTSKTIASNEFEMTIDSFIQNDPEINSLLQALFDEMDKKKH</sequence>
<dbReference type="AlphaFoldDB" id="A0A2Z6SBT9"/>